<dbReference type="HAMAP" id="MF_00480_B">
    <property type="entry name" value="Ribosomal_uS7_B"/>
    <property type="match status" value="1"/>
</dbReference>
<dbReference type="InterPro" id="IPR005717">
    <property type="entry name" value="Ribosomal_uS7_bac/org-type"/>
</dbReference>
<name>A0A101HZU2_UNCT6</name>
<evidence type="ECO:0000313" key="10">
    <source>
        <dbReference type="Proteomes" id="UP000053467"/>
    </source>
</evidence>
<dbReference type="PATRIC" id="fig|1635277.3.peg.865"/>
<feature type="domain" description="Small ribosomal subunit protein uS7" evidence="8">
    <location>
        <begin position="3"/>
        <end position="150"/>
    </location>
</feature>
<reference evidence="10" key="1">
    <citation type="journal article" date="2015" name="MBio">
        <title>Genome-Resolved Metagenomic Analysis Reveals Roles for Candidate Phyla and Other Microbial Community Members in Biogeochemical Transformations in Oil Reservoirs.</title>
        <authorList>
            <person name="Hu P."/>
            <person name="Tom L."/>
            <person name="Singh A."/>
            <person name="Thomas B.C."/>
            <person name="Baker B.J."/>
            <person name="Piceno Y.M."/>
            <person name="Andersen G.L."/>
            <person name="Banfield J.F."/>
        </authorList>
    </citation>
    <scope>NUCLEOTIDE SEQUENCE [LARGE SCALE GENOMIC DNA]</scope>
</reference>
<dbReference type="GO" id="GO:0006412">
    <property type="term" value="P:translation"/>
    <property type="evidence" value="ECO:0007669"/>
    <property type="project" value="UniProtKB-UniRule"/>
</dbReference>
<dbReference type="GO" id="GO:0000049">
    <property type="term" value="F:tRNA binding"/>
    <property type="evidence" value="ECO:0007669"/>
    <property type="project" value="UniProtKB-UniRule"/>
</dbReference>
<dbReference type="GO" id="GO:0003735">
    <property type="term" value="F:structural constituent of ribosome"/>
    <property type="evidence" value="ECO:0007669"/>
    <property type="project" value="InterPro"/>
</dbReference>
<comment type="function">
    <text evidence="6">One of the primary rRNA binding proteins, it binds directly to 16S rRNA where it nucleates assembly of the head domain of the 30S subunit. Is located at the subunit interface close to the decoding center, probably blocks exit of the E-site tRNA.</text>
</comment>
<dbReference type="Pfam" id="PF00177">
    <property type="entry name" value="Ribosomal_S7"/>
    <property type="match status" value="1"/>
</dbReference>
<protein>
    <recommendedName>
        <fullName evidence="6">Small ribosomal subunit protein uS7</fullName>
    </recommendedName>
</protein>
<evidence type="ECO:0000256" key="4">
    <source>
        <dbReference type="ARBA" id="ARBA00022980"/>
    </source>
</evidence>
<accession>A0A101HZU2</accession>
<evidence type="ECO:0000259" key="8">
    <source>
        <dbReference type="Pfam" id="PF00177"/>
    </source>
</evidence>
<evidence type="ECO:0000256" key="5">
    <source>
        <dbReference type="ARBA" id="ARBA00023274"/>
    </source>
</evidence>
<dbReference type="CDD" id="cd14869">
    <property type="entry name" value="uS7_Bacteria"/>
    <property type="match status" value="1"/>
</dbReference>
<evidence type="ECO:0000256" key="6">
    <source>
        <dbReference type="HAMAP-Rule" id="MF_00480"/>
    </source>
</evidence>
<comment type="similarity">
    <text evidence="1 6 7">Belongs to the universal ribosomal protein uS7 family.</text>
</comment>
<dbReference type="PROSITE" id="PS00052">
    <property type="entry name" value="RIBOSOMAL_S7"/>
    <property type="match status" value="1"/>
</dbReference>
<dbReference type="SUPFAM" id="SSF47973">
    <property type="entry name" value="Ribosomal protein S7"/>
    <property type="match status" value="1"/>
</dbReference>
<keyword evidence="4 6" id="KW-0689">Ribosomal protein</keyword>
<dbReference type="Proteomes" id="UP000053467">
    <property type="component" value="Unassembled WGS sequence"/>
</dbReference>
<dbReference type="FunFam" id="1.10.455.10:FF:000001">
    <property type="entry name" value="30S ribosomal protein S7"/>
    <property type="match status" value="1"/>
</dbReference>
<dbReference type="GO" id="GO:0015935">
    <property type="term" value="C:small ribosomal subunit"/>
    <property type="evidence" value="ECO:0007669"/>
    <property type="project" value="InterPro"/>
</dbReference>
<proteinExistence type="inferred from homology"/>
<evidence type="ECO:0000256" key="3">
    <source>
        <dbReference type="ARBA" id="ARBA00022884"/>
    </source>
</evidence>
<evidence type="ECO:0000313" key="9">
    <source>
        <dbReference type="EMBL" id="KUK86432.1"/>
    </source>
</evidence>
<dbReference type="InterPro" id="IPR020606">
    <property type="entry name" value="Ribosomal_uS7_CS"/>
</dbReference>
<dbReference type="PIRSF" id="PIRSF002122">
    <property type="entry name" value="RPS7p_RPS7a_RPS5e_RPS7o"/>
    <property type="match status" value="1"/>
</dbReference>
<comment type="subunit">
    <text evidence="6">Part of the 30S ribosomal subunit. Contacts proteins S9 and S11.</text>
</comment>
<dbReference type="GO" id="GO:0019843">
    <property type="term" value="F:rRNA binding"/>
    <property type="evidence" value="ECO:0007669"/>
    <property type="project" value="UniProtKB-UniRule"/>
</dbReference>
<evidence type="ECO:0000256" key="1">
    <source>
        <dbReference type="ARBA" id="ARBA00007151"/>
    </source>
</evidence>
<organism evidence="9 10">
    <name type="scientific">candidate division TA06 bacterium 34_109</name>
    <dbReference type="NCBI Taxonomy" id="1635277"/>
    <lineage>
        <taxon>Bacteria</taxon>
        <taxon>Bacteria division TA06</taxon>
    </lineage>
</organism>
<dbReference type="Gene3D" id="1.10.455.10">
    <property type="entry name" value="Ribosomal protein S7 domain"/>
    <property type="match status" value="1"/>
</dbReference>
<gene>
    <name evidence="6" type="primary">rpsG</name>
    <name evidence="9" type="ORF">XE03_1507</name>
</gene>
<dbReference type="AlphaFoldDB" id="A0A101HZU2"/>
<dbReference type="EMBL" id="LGGX01000019">
    <property type="protein sequence ID" value="KUK86432.1"/>
    <property type="molecule type" value="Genomic_DNA"/>
</dbReference>
<evidence type="ECO:0000256" key="2">
    <source>
        <dbReference type="ARBA" id="ARBA00022730"/>
    </source>
</evidence>
<sequence length="157" mass="18021">MPRRIRVLPKREYADPRYKSLTAGKFINSIMKKGKKSTALRIFYDALEILSKKTGEDGYQVFEKALNNVKPVVEVRPKRIGGATYQVPMEVKPERKLALAIRWILSAAHARNDHSMAEKLASELLACYKKENSAALKKREDTHRMAEANKAYAHFRF</sequence>
<keyword evidence="2 6" id="KW-0699">rRNA-binding</keyword>
<dbReference type="PANTHER" id="PTHR11205">
    <property type="entry name" value="RIBOSOMAL PROTEIN S7"/>
    <property type="match status" value="1"/>
</dbReference>
<dbReference type="InterPro" id="IPR036823">
    <property type="entry name" value="Ribosomal_uS7_dom_sf"/>
</dbReference>
<keyword evidence="3 6" id="KW-0694">RNA-binding</keyword>
<dbReference type="InterPro" id="IPR000235">
    <property type="entry name" value="Ribosomal_uS7"/>
</dbReference>
<comment type="caution">
    <text evidence="9">The sequence shown here is derived from an EMBL/GenBank/DDBJ whole genome shotgun (WGS) entry which is preliminary data.</text>
</comment>
<dbReference type="InterPro" id="IPR023798">
    <property type="entry name" value="Ribosomal_uS7_dom"/>
</dbReference>
<keyword evidence="6" id="KW-0820">tRNA-binding</keyword>
<dbReference type="NCBIfam" id="TIGR01029">
    <property type="entry name" value="rpsG_bact"/>
    <property type="match status" value="1"/>
</dbReference>
<keyword evidence="5 6" id="KW-0687">Ribonucleoprotein</keyword>
<evidence type="ECO:0000256" key="7">
    <source>
        <dbReference type="RuleBase" id="RU003619"/>
    </source>
</evidence>